<sequence length="85" mass="9158">MDVLLRRASDGLMAGMLRGALPARIDVAGFLARYARRLHGSDRAAAARTLAVAMGRLGCTRGPLPTRVLADRLHHVLRNRAGEAE</sequence>
<dbReference type="EMBL" id="RCIY01000065">
    <property type="protein sequence ID" value="TGG81667.1"/>
    <property type="molecule type" value="Genomic_DNA"/>
</dbReference>
<dbReference type="Proteomes" id="UP000298111">
    <property type="component" value="Unassembled WGS sequence"/>
</dbReference>
<reference evidence="1 2" key="1">
    <citation type="submission" date="2018-10" db="EMBL/GenBank/DDBJ databases">
        <title>Isolation of pseudouridimycin from Streptomyces albus DSM 40763.</title>
        <authorList>
            <person name="Rosenqvist P."/>
            <person name="Metsae-Ketelae M."/>
            <person name="Virta P."/>
        </authorList>
    </citation>
    <scope>NUCLEOTIDE SEQUENCE [LARGE SCALE GENOMIC DNA]</scope>
    <source>
        <strain evidence="1 2">DSM 40763</strain>
    </source>
</reference>
<protein>
    <submittedName>
        <fullName evidence="1">Uncharacterized protein</fullName>
    </submittedName>
</protein>
<evidence type="ECO:0000313" key="2">
    <source>
        <dbReference type="Proteomes" id="UP000298111"/>
    </source>
</evidence>
<comment type="caution">
    <text evidence="1">The sequence shown here is derived from an EMBL/GenBank/DDBJ whole genome shotgun (WGS) entry which is preliminary data.</text>
</comment>
<evidence type="ECO:0000313" key="1">
    <source>
        <dbReference type="EMBL" id="TGG81667.1"/>
    </source>
</evidence>
<dbReference type="AlphaFoldDB" id="A0A8H1QPE5"/>
<gene>
    <name evidence="1" type="ORF">D8771_20000</name>
</gene>
<name>A0A8H1QPE5_9ACTN</name>
<organism evidence="1 2">
    <name type="scientific">Streptomyces albus</name>
    <dbReference type="NCBI Taxonomy" id="1888"/>
    <lineage>
        <taxon>Bacteria</taxon>
        <taxon>Bacillati</taxon>
        <taxon>Actinomycetota</taxon>
        <taxon>Actinomycetes</taxon>
        <taxon>Kitasatosporales</taxon>
        <taxon>Streptomycetaceae</taxon>
        <taxon>Streptomyces</taxon>
    </lineage>
</organism>
<proteinExistence type="predicted"/>
<accession>A0A8H1QPE5</accession>